<keyword evidence="2" id="KW-0813">Transport</keyword>
<dbReference type="Proteomes" id="UP000278351">
    <property type="component" value="Unassembled WGS sequence"/>
</dbReference>
<evidence type="ECO:0000259" key="5">
    <source>
        <dbReference type="PROSITE" id="PS50893"/>
    </source>
</evidence>
<dbReference type="Pfam" id="PF00005">
    <property type="entry name" value="ABC_tran"/>
    <property type="match status" value="1"/>
</dbReference>
<dbReference type="NCBIfam" id="TIGR03522">
    <property type="entry name" value="GldA_ABC_ATP"/>
    <property type="match status" value="1"/>
</dbReference>
<evidence type="ECO:0000256" key="4">
    <source>
        <dbReference type="ARBA" id="ARBA00022840"/>
    </source>
</evidence>
<dbReference type="Gene3D" id="3.40.50.300">
    <property type="entry name" value="P-loop containing nucleotide triphosphate hydrolases"/>
    <property type="match status" value="1"/>
</dbReference>
<dbReference type="PROSITE" id="PS50893">
    <property type="entry name" value="ABC_TRANSPORTER_2"/>
    <property type="match status" value="1"/>
</dbReference>
<evidence type="ECO:0000313" key="7">
    <source>
        <dbReference type="Proteomes" id="UP000278351"/>
    </source>
</evidence>
<gene>
    <name evidence="6" type="primary">gldA</name>
    <name evidence="6" type="ORF">EGT74_05695</name>
</gene>
<dbReference type="AlphaFoldDB" id="A0A3N4Q671"/>
<evidence type="ECO:0000256" key="2">
    <source>
        <dbReference type="ARBA" id="ARBA00022448"/>
    </source>
</evidence>
<dbReference type="GO" id="GO:0005524">
    <property type="term" value="F:ATP binding"/>
    <property type="evidence" value="ECO:0007669"/>
    <property type="project" value="UniProtKB-KW"/>
</dbReference>
<comment type="caution">
    <text evidence="6">The sequence shown here is derived from an EMBL/GenBank/DDBJ whole genome shotgun (WGS) entry which is preliminary data.</text>
</comment>
<protein>
    <submittedName>
        <fullName evidence="6">Gliding motility-associated ABC transporter ATP-binding subunit GldA</fullName>
    </submittedName>
</protein>
<reference evidence="6 7" key="1">
    <citation type="submission" date="2018-11" db="EMBL/GenBank/DDBJ databases">
        <title>Chitinophaga lutea sp.nov., isolate from arsenic contaminated soil.</title>
        <authorList>
            <person name="Zong Y."/>
        </authorList>
    </citation>
    <scope>NUCLEOTIDE SEQUENCE [LARGE SCALE GENOMIC DNA]</scope>
    <source>
        <strain evidence="6 7">ZY74</strain>
    </source>
</reference>
<keyword evidence="7" id="KW-1185">Reference proteome</keyword>
<accession>A0A3N4Q671</accession>
<dbReference type="RefSeq" id="WP_123845548.1">
    <property type="nucleotide sequence ID" value="NZ_RPDH01000001.1"/>
</dbReference>
<keyword evidence="4 6" id="KW-0067">ATP-binding</keyword>
<dbReference type="InterPro" id="IPR003439">
    <property type="entry name" value="ABC_transporter-like_ATP-bd"/>
</dbReference>
<dbReference type="InterPro" id="IPR003593">
    <property type="entry name" value="AAA+_ATPase"/>
</dbReference>
<proteinExistence type="inferred from homology"/>
<dbReference type="EMBL" id="RPDH01000001">
    <property type="protein sequence ID" value="RPE13031.1"/>
    <property type="molecule type" value="Genomic_DNA"/>
</dbReference>
<dbReference type="CDD" id="cd03230">
    <property type="entry name" value="ABC_DR_subfamily_A"/>
    <property type="match status" value="1"/>
</dbReference>
<organism evidence="6 7">
    <name type="scientific">Chitinophaga lutea</name>
    <dbReference type="NCBI Taxonomy" id="2488634"/>
    <lineage>
        <taxon>Bacteria</taxon>
        <taxon>Pseudomonadati</taxon>
        <taxon>Bacteroidota</taxon>
        <taxon>Chitinophagia</taxon>
        <taxon>Chitinophagales</taxon>
        <taxon>Chitinophagaceae</taxon>
        <taxon>Chitinophaga</taxon>
    </lineage>
</organism>
<evidence type="ECO:0000256" key="3">
    <source>
        <dbReference type="ARBA" id="ARBA00022741"/>
    </source>
</evidence>
<comment type="similarity">
    <text evidence="1">Belongs to the ABC transporter superfamily.</text>
</comment>
<dbReference type="OrthoDB" id="9801987at2"/>
<dbReference type="InterPro" id="IPR019864">
    <property type="entry name" value="Motility-assoc_ABC_GldA"/>
</dbReference>
<name>A0A3N4Q671_9BACT</name>
<dbReference type="InterPro" id="IPR027417">
    <property type="entry name" value="P-loop_NTPase"/>
</dbReference>
<keyword evidence="3" id="KW-0547">Nucleotide-binding</keyword>
<dbReference type="GO" id="GO:0016887">
    <property type="term" value="F:ATP hydrolysis activity"/>
    <property type="evidence" value="ECO:0007669"/>
    <property type="project" value="InterPro"/>
</dbReference>
<dbReference type="SMART" id="SM00382">
    <property type="entry name" value="AAA"/>
    <property type="match status" value="1"/>
</dbReference>
<dbReference type="PANTHER" id="PTHR43335:SF4">
    <property type="entry name" value="ABC TRANSPORTER, ATP-BINDING PROTEIN"/>
    <property type="match status" value="1"/>
</dbReference>
<sequence length="300" mass="32928">MSIIVSQITKLYGQQKAVDGISFELQKGGIVGFLGPNGAGKSTTMKIITGYLPPSEGQASVCGFDVAKQPMEVRKRVGYLPEANPLYPDMYVKEFLGFMAGMHQLGRNSEARIREMIGLTGLEREQHKKIGALSKGYKQRVGLAQALLHNPEVLILDEPTSGLDPNQLAEIRALIKQLGRDKTVMLSTHIMQEVEALCSRVIIINKGRIIADDAISALQQGNSAYIQVQFSDAVPAGELEQLPGVSRVAAAEGHVFRLYTADPETVRKNLLQFSLNNNRNILSLHSNSQSLEEVFRELTN</sequence>
<feature type="domain" description="ABC transporter" evidence="5">
    <location>
        <begin position="3"/>
        <end position="231"/>
    </location>
</feature>
<evidence type="ECO:0000256" key="1">
    <source>
        <dbReference type="ARBA" id="ARBA00005417"/>
    </source>
</evidence>
<dbReference type="SUPFAM" id="SSF52540">
    <property type="entry name" value="P-loop containing nucleoside triphosphate hydrolases"/>
    <property type="match status" value="1"/>
</dbReference>
<evidence type="ECO:0000313" key="6">
    <source>
        <dbReference type="EMBL" id="RPE13031.1"/>
    </source>
</evidence>
<dbReference type="PANTHER" id="PTHR43335">
    <property type="entry name" value="ABC TRANSPORTER, ATP-BINDING PROTEIN"/>
    <property type="match status" value="1"/>
</dbReference>